<reference evidence="1 2" key="1">
    <citation type="submission" date="2018-03" db="EMBL/GenBank/DDBJ databases">
        <title>Genomic Encyclopedia of Archaeal and Bacterial Type Strains, Phase II (KMG-II): from individual species to whole genera.</title>
        <authorList>
            <person name="Goeker M."/>
        </authorList>
    </citation>
    <scope>NUCLEOTIDE SEQUENCE [LARGE SCALE GENOMIC DNA]</scope>
    <source>
        <strain evidence="1 2">DSM 28354</strain>
    </source>
</reference>
<gene>
    <name evidence="1" type="ORF">CLV58_14919</name>
</gene>
<evidence type="ECO:0008006" key="3">
    <source>
        <dbReference type="Google" id="ProtNLM"/>
    </source>
</evidence>
<evidence type="ECO:0000313" key="2">
    <source>
        <dbReference type="Proteomes" id="UP000238375"/>
    </source>
</evidence>
<organism evidence="1 2">
    <name type="scientific">Spirosoma oryzae</name>
    <dbReference type="NCBI Taxonomy" id="1469603"/>
    <lineage>
        <taxon>Bacteria</taxon>
        <taxon>Pseudomonadati</taxon>
        <taxon>Bacteroidota</taxon>
        <taxon>Cytophagia</taxon>
        <taxon>Cytophagales</taxon>
        <taxon>Cytophagaceae</taxon>
        <taxon>Spirosoma</taxon>
    </lineage>
</organism>
<sequence>MLQLQLIALYDYVCRYYATHSALHYQRLSNNCCPAFTDQELMTIYLFGLIKQRSTLRQTYDYITEHWKGWFPKLPSYQAVSYRLNQIGWHFEPLIDCLCEHLQARHDLLRDVLLADS</sequence>
<name>A0A2T0RKS8_9BACT</name>
<evidence type="ECO:0000313" key="1">
    <source>
        <dbReference type="EMBL" id="PRY21731.1"/>
    </source>
</evidence>
<dbReference type="AlphaFoldDB" id="A0A2T0RKS8"/>
<protein>
    <recommendedName>
        <fullName evidence="3">Transposase</fullName>
    </recommendedName>
</protein>
<keyword evidence="2" id="KW-1185">Reference proteome</keyword>
<feature type="non-terminal residue" evidence="1">
    <location>
        <position position="117"/>
    </location>
</feature>
<comment type="caution">
    <text evidence="1">The sequence shown here is derived from an EMBL/GenBank/DDBJ whole genome shotgun (WGS) entry which is preliminary data.</text>
</comment>
<dbReference type="Proteomes" id="UP000238375">
    <property type="component" value="Unassembled WGS sequence"/>
</dbReference>
<dbReference type="RefSeq" id="WP_211300915.1">
    <property type="nucleotide sequence ID" value="NZ_PVTE01000049.1"/>
</dbReference>
<dbReference type="EMBL" id="PVTE01000049">
    <property type="protein sequence ID" value="PRY21731.1"/>
    <property type="molecule type" value="Genomic_DNA"/>
</dbReference>
<proteinExistence type="predicted"/>
<accession>A0A2T0RKS8</accession>